<proteinExistence type="predicted"/>
<keyword evidence="2" id="KW-0812">Transmembrane</keyword>
<keyword evidence="4" id="KW-1185">Reference proteome</keyword>
<organism evidence="3 4">
    <name type="scientific">Paramecium sonneborni</name>
    <dbReference type="NCBI Taxonomy" id="65129"/>
    <lineage>
        <taxon>Eukaryota</taxon>
        <taxon>Sar</taxon>
        <taxon>Alveolata</taxon>
        <taxon>Ciliophora</taxon>
        <taxon>Intramacronucleata</taxon>
        <taxon>Oligohymenophorea</taxon>
        <taxon>Peniculida</taxon>
        <taxon>Parameciidae</taxon>
        <taxon>Paramecium</taxon>
    </lineage>
</organism>
<keyword evidence="2" id="KW-0472">Membrane</keyword>
<name>A0A8S1RHM8_9CILI</name>
<reference evidence="3" key="1">
    <citation type="submission" date="2021-01" db="EMBL/GenBank/DDBJ databases">
        <authorList>
            <consortium name="Genoscope - CEA"/>
            <person name="William W."/>
        </authorList>
    </citation>
    <scope>NUCLEOTIDE SEQUENCE</scope>
</reference>
<accession>A0A8S1RHM8</accession>
<dbReference type="OrthoDB" id="306529at2759"/>
<evidence type="ECO:0000256" key="1">
    <source>
        <dbReference type="SAM" id="Coils"/>
    </source>
</evidence>
<sequence>MSQVIFQQNEIAYLRLIDEFNTAYQQYSLTQSKVGTLEKLKTKLQQAEQKLKFMQIEFKSCESTLKAELTPKMKQHQMSYVNCQQKLNSIEQQQKSQEQTQPSFNLDSRRRIENNTNQLDQQTNQLDNYNKTLINTVELQDGIMEDLKKQKEKLLIAHEDTNIIRSDVKETGRYVRLMQNRELFSKVIKLGLIGVMTLGNILLIYYKI</sequence>
<gene>
    <name evidence="3" type="ORF">PSON_ATCC_30995.1.T1670075</name>
</gene>
<evidence type="ECO:0000313" key="4">
    <source>
        <dbReference type="Proteomes" id="UP000692954"/>
    </source>
</evidence>
<protein>
    <submittedName>
        <fullName evidence="3">Uncharacterized protein</fullName>
    </submittedName>
</protein>
<keyword evidence="1" id="KW-0175">Coiled coil</keyword>
<evidence type="ECO:0000313" key="3">
    <source>
        <dbReference type="EMBL" id="CAD8126439.1"/>
    </source>
</evidence>
<comment type="caution">
    <text evidence="3">The sequence shown here is derived from an EMBL/GenBank/DDBJ whole genome shotgun (WGS) entry which is preliminary data.</text>
</comment>
<evidence type="ECO:0000256" key="2">
    <source>
        <dbReference type="SAM" id="Phobius"/>
    </source>
</evidence>
<dbReference type="AlphaFoldDB" id="A0A8S1RHM8"/>
<dbReference type="EMBL" id="CAJJDN010000167">
    <property type="protein sequence ID" value="CAD8126439.1"/>
    <property type="molecule type" value="Genomic_DNA"/>
</dbReference>
<keyword evidence="2" id="KW-1133">Transmembrane helix</keyword>
<dbReference type="Proteomes" id="UP000692954">
    <property type="component" value="Unassembled WGS sequence"/>
</dbReference>
<feature type="transmembrane region" description="Helical" evidence="2">
    <location>
        <begin position="187"/>
        <end position="206"/>
    </location>
</feature>
<feature type="coiled-coil region" evidence="1">
    <location>
        <begin position="30"/>
        <end position="132"/>
    </location>
</feature>